<evidence type="ECO:0000313" key="1">
    <source>
        <dbReference type="EMBL" id="KAI3737698.1"/>
    </source>
</evidence>
<name>A0ACB9CU30_CICIN</name>
<proteinExistence type="predicted"/>
<reference evidence="2" key="1">
    <citation type="journal article" date="2022" name="Mol. Ecol. Resour.">
        <title>The genomes of chicory, endive, great burdock and yacon provide insights into Asteraceae palaeo-polyploidization history and plant inulin production.</title>
        <authorList>
            <person name="Fan W."/>
            <person name="Wang S."/>
            <person name="Wang H."/>
            <person name="Wang A."/>
            <person name="Jiang F."/>
            <person name="Liu H."/>
            <person name="Zhao H."/>
            <person name="Xu D."/>
            <person name="Zhang Y."/>
        </authorList>
    </citation>
    <scope>NUCLEOTIDE SEQUENCE [LARGE SCALE GENOMIC DNA]</scope>
    <source>
        <strain evidence="2">cv. Punajuju</strain>
    </source>
</reference>
<protein>
    <submittedName>
        <fullName evidence="1">Uncharacterized protein</fullName>
    </submittedName>
</protein>
<accession>A0ACB9CU30</accession>
<organism evidence="1 2">
    <name type="scientific">Cichorium intybus</name>
    <name type="common">Chicory</name>
    <dbReference type="NCBI Taxonomy" id="13427"/>
    <lineage>
        <taxon>Eukaryota</taxon>
        <taxon>Viridiplantae</taxon>
        <taxon>Streptophyta</taxon>
        <taxon>Embryophyta</taxon>
        <taxon>Tracheophyta</taxon>
        <taxon>Spermatophyta</taxon>
        <taxon>Magnoliopsida</taxon>
        <taxon>eudicotyledons</taxon>
        <taxon>Gunneridae</taxon>
        <taxon>Pentapetalae</taxon>
        <taxon>asterids</taxon>
        <taxon>campanulids</taxon>
        <taxon>Asterales</taxon>
        <taxon>Asteraceae</taxon>
        <taxon>Cichorioideae</taxon>
        <taxon>Cichorieae</taxon>
        <taxon>Cichoriinae</taxon>
        <taxon>Cichorium</taxon>
    </lineage>
</organism>
<reference evidence="1 2" key="2">
    <citation type="journal article" date="2022" name="Mol. Ecol. Resour.">
        <title>The genomes of chicory, endive, great burdock and yacon provide insights into Asteraceae paleo-polyploidization history and plant inulin production.</title>
        <authorList>
            <person name="Fan W."/>
            <person name="Wang S."/>
            <person name="Wang H."/>
            <person name="Wang A."/>
            <person name="Jiang F."/>
            <person name="Liu H."/>
            <person name="Zhao H."/>
            <person name="Xu D."/>
            <person name="Zhang Y."/>
        </authorList>
    </citation>
    <scope>NUCLEOTIDE SEQUENCE [LARGE SCALE GENOMIC DNA]</scope>
    <source>
        <strain evidence="2">cv. Punajuju</strain>
        <tissue evidence="1">Leaves</tissue>
    </source>
</reference>
<sequence>MRTMAVSILQRCTNPFNLKAPRIKPRLFSSDLEPKSLLRKQTKKTQRKYLRKYLNADRRFHHLQED</sequence>
<keyword evidence="2" id="KW-1185">Reference proteome</keyword>
<dbReference type="EMBL" id="CM042013">
    <property type="protein sequence ID" value="KAI3737698.1"/>
    <property type="molecule type" value="Genomic_DNA"/>
</dbReference>
<evidence type="ECO:0000313" key="2">
    <source>
        <dbReference type="Proteomes" id="UP001055811"/>
    </source>
</evidence>
<gene>
    <name evidence="1" type="ORF">L2E82_27708</name>
</gene>
<comment type="caution">
    <text evidence="1">The sequence shown here is derived from an EMBL/GenBank/DDBJ whole genome shotgun (WGS) entry which is preliminary data.</text>
</comment>
<dbReference type="Proteomes" id="UP001055811">
    <property type="component" value="Linkage Group LG05"/>
</dbReference>